<dbReference type="AlphaFoldDB" id="A0A679KHV7"/>
<accession>A0A679KHV7</accession>
<dbReference type="EMBL" id="LR743511">
    <property type="protein sequence ID" value="CAA2144458.1"/>
    <property type="molecule type" value="Genomic_DNA"/>
</dbReference>
<reference evidence="3" key="1">
    <citation type="submission" date="2019-12" db="EMBL/GenBank/DDBJ databases">
        <authorList>
            <person name="Cremers G."/>
        </authorList>
    </citation>
    <scope>NUCLEOTIDE SEQUENCE</scope>
    <source>
        <strain evidence="3">Mbul2</strain>
    </source>
</reference>
<name>A0A679KHV7_9HYPH</name>
<gene>
    <name evidence="3" type="ORF">MBLL_03582</name>
</gene>
<protein>
    <recommendedName>
        <fullName evidence="2">Transposase IS116/IS110/IS902 C-terminal domain-containing protein</fullName>
    </recommendedName>
</protein>
<feature type="transmembrane region" description="Helical" evidence="1">
    <location>
        <begin position="21"/>
        <end position="43"/>
    </location>
</feature>
<dbReference type="PANTHER" id="PTHR33055:SF3">
    <property type="entry name" value="PUTATIVE TRANSPOSASE FOR IS117-RELATED"/>
    <property type="match status" value="1"/>
</dbReference>
<dbReference type="GO" id="GO:0004803">
    <property type="term" value="F:transposase activity"/>
    <property type="evidence" value="ECO:0007669"/>
    <property type="project" value="InterPro"/>
</dbReference>
<feature type="domain" description="Transposase IS116/IS110/IS902 C-terminal" evidence="2">
    <location>
        <begin position="22"/>
        <end position="99"/>
    </location>
</feature>
<evidence type="ECO:0000313" key="3">
    <source>
        <dbReference type="EMBL" id="CAA2144458.1"/>
    </source>
</evidence>
<dbReference type="Pfam" id="PF02371">
    <property type="entry name" value="Transposase_20"/>
    <property type="match status" value="1"/>
</dbReference>
<dbReference type="GO" id="GO:0006313">
    <property type="term" value="P:DNA transposition"/>
    <property type="evidence" value="ECO:0007669"/>
    <property type="project" value="InterPro"/>
</dbReference>
<evidence type="ECO:0000256" key="1">
    <source>
        <dbReference type="SAM" id="Phobius"/>
    </source>
</evidence>
<keyword evidence="1" id="KW-1133">Transmembrane helix</keyword>
<keyword evidence="1" id="KW-0812">Transmembrane</keyword>
<dbReference type="InterPro" id="IPR003346">
    <property type="entry name" value="Transposase_20"/>
</dbReference>
<dbReference type="PANTHER" id="PTHR33055">
    <property type="entry name" value="TRANSPOSASE FOR INSERTION SEQUENCE ELEMENT IS1111A"/>
    <property type="match status" value="1"/>
</dbReference>
<sequence length="139" mass="15142">MLLSLDRLNRMVLEIAREHAVCRRLMTVPSVGVVVGLTFIAAIEDPARSATLRSVGAILGLVPRKHQSGEVDRNGRITRTGDTEARAALFEAAHVMLHWVKKVATVALARKMAVVMHRIWVDGTTFRFSAVKASAATTA</sequence>
<keyword evidence="1" id="KW-0472">Membrane</keyword>
<organism evidence="3">
    <name type="scientific">Methylobacterium bullatum</name>
    <dbReference type="NCBI Taxonomy" id="570505"/>
    <lineage>
        <taxon>Bacteria</taxon>
        <taxon>Pseudomonadati</taxon>
        <taxon>Pseudomonadota</taxon>
        <taxon>Alphaproteobacteria</taxon>
        <taxon>Hyphomicrobiales</taxon>
        <taxon>Methylobacteriaceae</taxon>
        <taxon>Methylobacterium</taxon>
    </lineage>
</organism>
<proteinExistence type="predicted"/>
<dbReference type="GO" id="GO:0003677">
    <property type="term" value="F:DNA binding"/>
    <property type="evidence" value="ECO:0007669"/>
    <property type="project" value="InterPro"/>
</dbReference>
<evidence type="ECO:0000259" key="2">
    <source>
        <dbReference type="Pfam" id="PF02371"/>
    </source>
</evidence>
<dbReference type="InterPro" id="IPR047650">
    <property type="entry name" value="Transpos_IS110"/>
</dbReference>